<gene>
    <name evidence="2" type="ORF">LS74_009400</name>
</gene>
<dbReference type="InterPro" id="IPR008258">
    <property type="entry name" value="Transglycosylase_SLT_dom_1"/>
</dbReference>
<dbReference type="RefSeq" id="WP_034589438.1">
    <property type="nucleotide sequence ID" value="NZ_JRPE02000017.1"/>
</dbReference>
<dbReference type="AlphaFoldDB" id="A0A4U8SWL9"/>
<evidence type="ECO:0000259" key="1">
    <source>
        <dbReference type="Pfam" id="PF01464"/>
    </source>
</evidence>
<name>A0A4U8SWL9_9HELI</name>
<dbReference type="InterPro" id="IPR023346">
    <property type="entry name" value="Lysozyme-like_dom_sf"/>
</dbReference>
<keyword evidence="3" id="KW-1185">Reference proteome</keyword>
<dbReference type="EMBL" id="JRPE02000017">
    <property type="protein sequence ID" value="TLD91311.1"/>
    <property type="molecule type" value="Genomic_DNA"/>
</dbReference>
<accession>A0A4U8SWL9</accession>
<dbReference type="SUPFAM" id="SSF53955">
    <property type="entry name" value="Lysozyme-like"/>
    <property type="match status" value="1"/>
</dbReference>
<reference evidence="2 3" key="1">
    <citation type="journal article" date="2014" name="Genome Announc.">
        <title>Draft genome sequences of eight enterohepatic helicobacter species isolated from both laboratory and wild rodents.</title>
        <authorList>
            <person name="Sheh A."/>
            <person name="Shen Z."/>
            <person name="Fox J.G."/>
        </authorList>
    </citation>
    <scope>NUCLEOTIDE SEQUENCE [LARGE SCALE GENOMIC DNA]</scope>
    <source>
        <strain evidence="2 3">MIT 96-1001</strain>
    </source>
</reference>
<proteinExistence type="predicted"/>
<feature type="domain" description="Transglycosylase SLT" evidence="1">
    <location>
        <begin position="36"/>
        <end position="169"/>
    </location>
</feature>
<organism evidence="2 3">
    <name type="scientific">Helicobacter magdeburgensis</name>
    <dbReference type="NCBI Taxonomy" id="471858"/>
    <lineage>
        <taxon>Bacteria</taxon>
        <taxon>Pseudomonadati</taxon>
        <taxon>Campylobacterota</taxon>
        <taxon>Epsilonproteobacteria</taxon>
        <taxon>Campylobacterales</taxon>
        <taxon>Helicobacteraceae</taxon>
        <taxon>Helicobacter</taxon>
    </lineage>
</organism>
<evidence type="ECO:0000313" key="2">
    <source>
        <dbReference type="EMBL" id="TLD91311.1"/>
    </source>
</evidence>
<sequence length="191" mass="22667">MVKSKMLNRTILFFFLLPLYLFAEYSPQSIAYELKSASVRHDIDMRVLYTLAKIESQFNPLVISFISKDKNYSFNNLDKKVRKYKNSYIINFFGDEEDLKNALKVLMNKKLKVDVGLMQINSVNFNSDEIDKIFKLEYNIDKSSKILKQCINIKKQLKDSIECYNKGIKKPVEYSYFNRFKTNFNKDFAYE</sequence>
<comment type="caution">
    <text evidence="2">The sequence shown here is derived from an EMBL/GenBank/DDBJ whole genome shotgun (WGS) entry which is preliminary data.</text>
</comment>
<evidence type="ECO:0000313" key="3">
    <source>
        <dbReference type="Proteomes" id="UP000029921"/>
    </source>
</evidence>
<dbReference type="Proteomes" id="UP000029921">
    <property type="component" value="Unassembled WGS sequence"/>
</dbReference>
<dbReference type="Pfam" id="PF01464">
    <property type="entry name" value="SLT"/>
    <property type="match status" value="1"/>
</dbReference>
<dbReference type="Gene3D" id="1.10.530.10">
    <property type="match status" value="1"/>
</dbReference>
<protein>
    <recommendedName>
        <fullName evidence="1">Transglycosylase SLT domain-containing protein</fullName>
    </recommendedName>
</protein>